<dbReference type="CDD" id="cd02062">
    <property type="entry name" value="Nitro_FMN_reductase"/>
    <property type="match status" value="1"/>
</dbReference>
<dbReference type="SUPFAM" id="SSF55469">
    <property type="entry name" value="FMN-dependent nitroreductase-like"/>
    <property type="match status" value="1"/>
</dbReference>
<dbReference type="Proteomes" id="UP000636004">
    <property type="component" value="Unassembled WGS sequence"/>
</dbReference>
<evidence type="ECO:0000256" key="3">
    <source>
        <dbReference type="SAM" id="Phobius"/>
    </source>
</evidence>
<accession>A0A918R273</accession>
<dbReference type="InterPro" id="IPR029479">
    <property type="entry name" value="Nitroreductase"/>
</dbReference>
<name>A0A918R273_9FLAO</name>
<keyword evidence="3" id="KW-0472">Membrane</keyword>
<dbReference type="RefSeq" id="WP_189360475.1">
    <property type="nucleotide sequence ID" value="NZ_BMWZ01000004.1"/>
</dbReference>
<sequence>MDLKKSLYKLKRRLFHFVRITEKNKQSLVLNISGNTIFIVKLYYFLFDHSFDREMQSVFLGKKIHHEKLQKKLPNISKLRREIHRIEKGLIIPNRKSFFANGYIDSTVDAFISTYEYLDDLNRKWSKEVLDLYFNEIGLGNKNIDLARSKYLDFSKSLMSKEKNHKSTPFPFADLSTVTIDVEDLFSLAKRRHSVRFFQDKKVEKEVLERAISIGLEAPSACNRQPFELLFIDDKSLIKKAVELPMGVTTFKEEIQNLAIVIGDLSYYFDERDRHLIYIDGSLFTMGFLLGLESQGVSSCVINWPDIESRENDFHKLFNIPNHKRGICFIALGYAKNDGLIPFSEKKDYSKILRINEKYTN</sequence>
<comment type="caution">
    <text evidence="5">The sequence shown here is derived from an EMBL/GenBank/DDBJ whole genome shotgun (WGS) entry which is preliminary data.</text>
</comment>
<protein>
    <recommendedName>
        <fullName evidence="4">Nitroreductase domain-containing protein</fullName>
    </recommendedName>
</protein>
<evidence type="ECO:0000313" key="6">
    <source>
        <dbReference type="Proteomes" id="UP000636004"/>
    </source>
</evidence>
<feature type="domain" description="Nitroreductase" evidence="4">
    <location>
        <begin position="190"/>
        <end position="248"/>
    </location>
</feature>
<feature type="transmembrane region" description="Helical" evidence="3">
    <location>
        <begin position="28"/>
        <end position="47"/>
    </location>
</feature>
<gene>
    <name evidence="5" type="ORF">GCM10007028_18130</name>
</gene>
<keyword evidence="2" id="KW-0560">Oxidoreductase</keyword>
<comment type="similarity">
    <text evidence="1">Belongs to the nitroreductase family.</text>
</comment>
<evidence type="ECO:0000313" key="5">
    <source>
        <dbReference type="EMBL" id="GGZ81078.1"/>
    </source>
</evidence>
<proteinExistence type="inferred from homology"/>
<dbReference type="GO" id="GO:0016491">
    <property type="term" value="F:oxidoreductase activity"/>
    <property type="evidence" value="ECO:0007669"/>
    <property type="project" value="UniProtKB-KW"/>
</dbReference>
<dbReference type="EMBL" id="BMWZ01000004">
    <property type="protein sequence ID" value="GGZ81078.1"/>
    <property type="molecule type" value="Genomic_DNA"/>
</dbReference>
<reference evidence="5" key="2">
    <citation type="submission" date="2020-09" db="EMBL/GenBank/DDBJ databases">
        <authorList>
            <person name="Sun Q."/>
            <person name="Kim S."/>
        </authorList>
    </citation>
    <scope>NUCLEOTIDE SEQUENCE</scope>
    <source>
        <strain evidence="5">KCTC 12710</strain>
    </source>
</reference>
<dbReference type="InterPro" id="IPR000415">
    <property type="entry name" value="Nitroreductase-like"/>
</dbReference>
<evidence type="ECO:0000259" key="4">
    <source>
        <dbReference type="Pfam" id="PF00881"/>
    </source>
</evidence>
<feature type="domain" description="Nitroreductase" evidence="4">
    <location>
        <begin position="264"/>
        <end position="334"/>
    </location>
</feature>
<dbReference type="Gene3D" id="3.40.109.10">
    <property type="entry name" value="NADH Oxidase"/>
    <property type="match status" value="1"/>
</dbReference>
<keyword evidence="6" id="KW-1185">Reference proteome</keyword>
<keyword evidence="3" id="KW-0812">Transmembrane</keyword>
<dbReference type="PANTHER" id="PTHR43673">
    <property type="entry name" value="NAD(P)H NITROREDUCTASE YDGI-RELATED"/>
    <property type="match status" value="1"/>
</dbReference>
<dbReference type="AlphaFoldDB" id="A0A918R273"/>
<reference evidence="5" key="1">
    <citation type="journal article" date="2014" name="Int. J. Syst. Evol. Microbiol.">
        <title>Complete genome sequence of Corynebacterium casei LMG S-19264T (=DSM 44701T), isolated from a smear-ripened cheese.</title>
        <authorList>
            <consortium name="US DOE Joint Genome Institute (JGI-PGF)"/>
            <person name="Walter F."/>
            <person name="Albersmeier A."/>
            <person name="Kalinowski J."/>
            <person name="Ruckert C."/>
        </authorList>
    </citation>
    <scope>NUCLEOTIDE SEQUENCE</scope>
    <source>
        <strain evidence="5">KCTC 12710</strain>
    </source>
</reference>
<evidence type="ECO:0000256" key="2">
    <source>
        <dbReference type="ARBA" id="ARBA00023002"/>
    </source>
</evidence>
<evidence type="ECO:0000256" key="1">
    <source>
        <dbReference type="ARBA" id="ARBA00007118"/>
    </source>
</evidence>
<dbReference type="Pfam" id="PF00881">
    <property type="entry name" value="Nitroreductase"/>
    <property type="match status" value="2"/>
</dbReference>
<dbReference type="PANTHER" id="PTHR43673:SF10">
    <property type="entry name" value="NADH DEHYDROGENASE_NAD(P)H NITROREDUCTASE XCC3605-RELATED"/>
    <property type="match status" value="1"/>
</dbReference>
<organism evidence="5 6">
    <name type="scientific">Algibacter mikhailovii</name>
    <dbReference type="NCBI Taxonomy" id="425498"/>
    <lineage>
        <taxon>Bacteria</taxon>
        <taxon>Pseudomonadati</taxon>
        <taxon>Bacteroidota</taxon>
        <taxon>Flavobacteriia</taxon>
        <taxon>Flavobacteriales</taxon>
        <taxon>Flavobacteriaceae</taxon>
        <taxon>Algibacter</taxon>
    </lineage>
</organism>
<keyword evidence="3" id="KW-1133">Transmembrane helix</keyword>